<keyword evidence="3" id="KW-0963">Cytoplasm</keyword>
<dbReference type="GO" id="GO:0070402">
    <property type="term" value="F:NADPH binding"/>
    <property type="evidence" value="ECO:0007669"/>
    <property type="project" value="TreeGrafter"/>
</dbReference>
<comment type="caution">
    <text evidence="8">The sequence shown here is derived from an EMBL/GenBank/DDBJ whole genome shotgun (WGS) entry which is preliminary data.</text>
</comment>
<reference evidence="8 9" key="1">
    <citation type="submission" date="2024-04" db="EMBL/GenBank/DDBJ databases">
        <authorList>
            <consortium name="Genoscope - CEA"/>
            <person name="William W."/>
        </authorList>
    </citation>
    <scope>NUCLEOTIDE SEQUENCE [LARGE SCALE GENOMIC DNA]</scope>
</reference>
<dbReference type="EMBL" id="CAXITT010000057">
    <property type="protein sequence ID" value="CAL1529899.1"/>
    <property type="molecule type" value="Genomic_DNA"/>
</dbReference>
<dbReference type="SMART" id="SM00829">
    <property type="entry name" value="PKS_ER"/>
    <property type="match status" value="1"/>
</dbReference>
<evidence type="ECO:0000259" key="7">
    <source>
        <dbReference type="SMART" id="SM00829"/>
    </source>
</evidence>
<feature type="domain" description="Enoyl reductase (ER)" evidence="7">
    <location>
        <begin position="20"/>
        <end position="330"/>
    </location>
</feature>
<evidence type="ECO:0000256" key="4">
    <source>
        <dbReference type="ARBA" id="ARBA00022857"/>
    </source>
</evidence>
<keyword evidence="5" id="KW-0694">RNA-binding</keyword>
<dbReference type="SUPFAM" id="SSF51735">
    <property type="entry name" value="NAD(P)-binding Rossmann-fold domains"/>
    <property type="match status" value="1"/>
</dbReference>
<dbReference type="Gene3D" id="3.90.180.10">
    <property type="entry name" value="Medium-chain alcohol dehydrogenases, catalytic domain"/>
    <property type="match status" value="1"/>
</dbReference>
<protein>
    <recommendedName>
        <fullName evidence="7">Enoyl reductase (ER) domain-containing protein</fullName>
    </recommendedName>
</protein>
<comment type="subcellular location">
    <subcellularLocation>
        <location evidence="1">Cytoplasm</location>
    </subcellularLocation>
</comment>
<name>A0AAV2H940_LYMST</name>
<accession>A0AAV2H940</accession>
<dbReference type="FunFam" id="3.90.180.10:FF:000016">
    <property type="entry name" value="Quinone oxidoreductase"/>
    <property type="match status" value="1"/>
</dbReference>
<dbReference type="PANTHER" id="PTHR44154:SF1">
    <property type="entry name" value="QUINONE OXIDOREDUCTASE"/>
    <property type="match status" value="1"/>
</dbReference>
<dbReference type="CDD" id="cd08253">
    <property type="entry name" value="zeta_crystallin"/>
    <property type="match status" value="1"/>
</dbReference>
<dbReference type="InterPro" id="IPR020843">
    <property type="entry name" value="ER"/>
</dbReference>
<dbReference type="InterPro" id="IPR011032">
    <property type="entry name" value="GroES-like_sf"/>
</dbReference>
<gene>
    <name evidence="8" type="ORF">GSLYS_00004032001</name>
</gene>
<evidence type="ECO:0000256" key="1">
    <source>
        <dbReference type="ARBA" id="ARBA00004496"/>
    </source>
</evidence>
<evidence type="ECO:0000313" key="8">
    <source>
        <dbReference type="EMBL" id="CAL1529899.1"/>
    </source>
</evidence>
<dbReference type="FunFam" id="3.40.50.720:FF:000244">
    <property type="entry name" value="quinone oxidoreductase"/>
    <property type="match status" value="1"/>
</dbReference>
<dbReference type="SUPFAM" id="SSF50129">
    <property type="entry name" value="GroES-like"/>
    <property type="match status" value="1"/>
</dbReference>
<dbReference type="GO" id="GO:0003730">
    <property type="term" value="F:mRNA 3'-UTR binding"/>
    <property type="evidence" value="ECO:0007669"/>
    <property type="project" value="TreeGrafter"/>
</dbReference>
<proteinExistence type="inferred from homology"/>
<keyword evidence="4" id="KW-0521">NADP</keyword>
<dbReference type="GO" id="GO:0005829">
    <property type="term" value="C:cytosol"/>
    <property type="evidence" value="ECO:0007669"/>
    <property type="project" value="TreeGrafter"/>
</dbReference>
<dbReference type="InterPro" id="IPR013154">
    <property type="entry name" value="ADH-like_N"/>
</dbReference>
<dbReference type="InterPro" id="IPR013149">
    <property type="entry name" value="ADH-like_C"/>
</dbReference>
<dbReference type="GO" id="GO:0003960">
    <property type="term" value="F:quinone reductase (NADPH) activity"/>
    <property type="evidence" value="ECO:0007669"/>
    <property type="project" value="TreeGrafter"/>
</dbReference>
<keyword evidence="9" id="KW-1185">Reference proteome</keyword>
<dbReference type="Pfam" id="PF08240">
    <property type="entry name" value="ADH_N"/>
    <property type="match status" value="1"/>
</dbReference>
<dbReference type="InterPro" id="IPR036291">
    <property type="entry name" value="NAD(P)-bd_dom_sf"/>
</dbReference>
<evidence type="ECO:0000313" key="9">
    <source>
        <dbReference type="Proteomes" id="UP001497497"/>
    </source>
</evidence>
<dbReference type="AlphaFoldDB" id="A0AAV2H940"/>
<evidence type="ECO:0000256" key="2">
    <source>
        <dbReference type="ARBA" id="ARBA00010371"/>
    </source>
</evidence>
<evidence type="ECO:0000256" key="6">
    <source>
        <dbReference type="ARBA" id="ARBA00022990"/>
    </source>
</evidence>
<dbReference type="Gene3D" id="3.40.50.720">
    <property type="entry name" value="NAD(P)-binding Rossmann-like Domain"/>
    <property type="match status" value="1"/>
</dbReference>
<dbReference type="PANTHER" id="PTHR44154">
    <property type="entry name" value="QUINONE OXIDOREDUCTASE"/>
    <property type="match status" value="1"/>
</dbReference>
<keyword evidence="6" id="KW-0007">Acetylation</keyword>
<evidence type="ECO:0000256" key="3">
    <source>
        <dbReference type="ARBA" id="ARBA00022490"/>
    </source>
</evidence>
<dbReference type="Proteomes" id="UP001497497">
    <property type="component" value="Unassembled WGS sequence"/>
</dbReference>
<sequence length="334" mass="36148">MSLSRLSQQIMRAIRVAKFGGPENLKLETNIPIPTPAANEILIKVQAAGVNPVDTYIRSGTYSRVPTLPYTPGQDSAGVVEDVGPGVTKFKKGDRVLTMLTTSGAYAEYATTNVQYVARLDDKLSFEQGAGLGVPYYTAYKALYFRAQAKPGETVLVHGASGAVGIAAVQIAKANGHRVIGTAGTKEGLELVKRIGADLVFNHRETGYMDEIQKAQKNAGVDVILEMVANINLDKDLDLLAKRGRVVIIGCRGEVKIDPRKTMFKESSVLGISLLTVDDDEWKELKEGIEKLQKKGQIQPVVSKEYKLDEAAKAQTDILENTGTVGKLVIDTTK</sequence>
<comment type="similarity">
    <text evidence="2">Belongs to the zinc-containing alcohol dehydrogenase family. Quinone oxidoreductase subfamily.</text>
</comment>
<evidence type="ECO:0000256" key="5">
    <source>
        <dbReference type="ARBA" id="ARBA00022884"/>
    </source>
</evidence>
<organism evidence="8 9">
    <name type="scientific">Lymnaea stagnalis</name>
    <name type="common">Great pond snail</name>
    <name type="synonym">Helix stagnalis</name>
    <dbReference type="NCBI Taxonomy" id="6523"/>
    <lineage>
        <taxon>Eukaryota</taxon>
        <taxon>Metazoa</taxon>
        <taxon>Spiralia</taxon>
        <taxon>Lophotrochozoa</taxon>
        <taxon>Mollusca</taxon>
        <taxon>Gastropoda</taxon>
        <taxon>Heterobranchia</taxon>
        <taxon>Euthyneura</taxon>
        <taxon>Panpulmonata</taxon>
        <taxon>Hygrophila</taxon>
        <taxon>Lymnaeoidea</taxon>
        <taxon>Lymnaeidae</taxon>
        <taxon>Lymnaea</taxon>
    </lineage>
</organism>
<dbReference type="InterPro" id="IPR051603">
    <property type="entry name" value="Zinc-ADH_QOR/CCCR"/>
</dbReference>
<dbReference type="Pfam" id="PF00107">
    <property type="entry name" value="ADH_zinc_N"/>
    <property type="match status" value="1"/>
</dbReference>